<dbReference type="Proteomes" id="UP000461162">
    <property type="component" value="Unassembled WGS sequence"/>
</dbReference>
<dbReference type="InterPro" id="IPR003959">
    <property type="entry name" value="ATPase_AAA_core"/>
</dbReference>
<dbReference type="GO" id="GO:0016887">
    <property type="term" value="F:ATP hydrolysis activity"/>
    <property type="evidence" value="ECO:0007669"/>
    <property type="project" value="InterPro"/>
</dbReference>
<proteinExistence type="predicted"/>
<comment type="caution">
    <text evidence="2">The sequence shown here is derived from an EMBL/GenBank/DDBJ whole genome shotgun (WGS) entry which is preliminary data.</text>
</comment>
<dbReference type="GO" id="GO:0005524">
    <property type="term" value="F:ATP binding"/>
    <property type="evidence" value="ECO:0007669"/>
    <property type="project" value="InterPro"/>
</dbReference>
<evidence type="ECO:0000313" key="2">
    <source>
        <dbReference type="EMBL" id="MUM77709.1"/>
    </source>
</evidence>
<organism evidence="2 3">
    <name type="scientific">Pseudodesulfovibrio alkaliphilus</name>
    <dbReference type="NCBI Taxonomy" id="2661613"/>
    <lineage>
        <taxon>Bacteria</taxon>
        <taxon>Pseudomonadati</taxon>
        <taxon>Thermodesulfobacteriota</taxon>
        <taxon>Desulfovibrionia</taxon>
        <taxon>Desulfovibrionales</taxon>
        <taxon>Desulfovibrionaceae</taxon>
    </lineage>
</organism>
<keyword evidence="3" id="KW-1185">Reference proteome</keyword>
<gene>
    <name evidence="2" type="ORF">GKC30_08690</name>
</gene>
<evidence type="ECO:0000313" key="3">
    <source>
        <dbReference type="Proteomes" id="UP000461162"/>
    </source>
</evidence>
<dbReference type="EMBL" id="WODC01000005">
    <property type="protein sequence ID" value="MUM77709.1"/>
    <property type="molecule type" value="Genomic_DNA"/>
</dbReference>
<dbReference type="InterPro" id="IPR051396">
    <property type="entry name" value="Bact_Antivir_Def_Nuclease"/>
</dbReference>
<dbReference type="Pfam" id="PF13304">
    <property type="entry name" value="AAA_21"/>
    <property type="match status" value="1"/>
</dbReference>
<name>A0A7K1KNP5_9BACT</name>
<dbReference type="Gene3D" id="3.40.50.300">
    <property type="entry name" value="P-loop containing nucleotide triphosphate hydrolases"/>
    <property type="match status" value="2"/>
</dbReference>
<dbReference type="RefSeq" id="WP_155934134.1">
    <property type="nucleotide sequence ID" value="NZ_WODC01000005.1"/>
</dbReference>
<sequence length="339" mass="38385">MKFSIKGFSPIRDASIVLDGLTVVSGENDSGKSTIGKLLFSLIKAARIARNKPNEDIARKQTLRTVLNLVFGKDSRRGLIELKGGVFSEPFCTVEISDDGYIAAYDCPADPFLGGIKDATFIDTPLVWQLFNTYQGIASERAKAVDVGDHFPIQYPFTQFDIYSKLNGSVPGRGERLDDLQERIKKIVGGRIVFENNSPMFQRGDEFYPIFSTATGIQSFGFLQRFMELGLAESERILILDEPEVHLHPKWQIDYAELIVDMVADYGLKVLVTTHNPYMSKALKLFSDRKLREEVNYYYSVKEGNFSRLVEDQELEIVSREMAKPMFLLDTLKAWEDDS</sequence>
<dbReference type="PANTHER" id="PTHR43581">
    <property type="entry name" value="ATP/GTP PHOSPHATASE"/>
    <property type="match status" value="1"/>
</dbReference>
<dbReference type="PANTHER" id="PTHR43581:SF2">
    <property type="entry name" value="EXCINUCLEASE ATPASE SUBUNIT"/>
    <property type="match status" value="1"/>
</dbReference>
<feature type="domain" description="ATPase AAA-type core" evidence="1">
    <location>
        <begin position="229"/>
        <end position="278"/>
    </location>
</feature>
<dbReference type="SUPFAM" id="SSF52540">
    <property type="entry name" value="P-loop containing nucleoside triphosphate hydrolases"/>
    <property type="match status" value="1"/>
</dbReference>
<accession>A0A7K1KNP5</accession>
<dbReference type="AlphaFoldDB" id="A0A7K1KNP5"/>
<evidence type="ECO:0000259" key="1">
    <source>
        <dbReference type="Pfam" id="PF13304"/>
    </source>
</evidence>
<dbReference type="InterPro" id="IPR027417">
    <property type="entry name" value="P-loop_NTPase"/>
</dbReference>
<reference evidence="2 3" key="1">
    <citation type="submission" date="2019-11" db="EMBL/GenBank/DDBJ databases">
        <title>Pseudodesulfovibrio alkaliphilus, sp. nov., an alkaliphilic sulfate-reducing bacteria from mud volcano of Taman peninsula, Russia.</title>
        <authorList>
            <person name="Frolova A."/>
            <person name="Merkel A.Y."/>
            <person name="Slobodkin A.I."/>
        </authorList>
    </citation>
    <scope>NUCLEOTIDE SEQUENCE [LARGE SCALE GENOMIC DNA]</scope>
    <source>
        <strain evidence="2 3">F-1</strain>
    </source>
</reference>
<protein>
    <submittedName>
        <fullName evidence="2">AAA family ATPase</fullName>
    </submittedName>
</protein>